<comment type="caution">
    <text evidence="1">The sequence shown here is derived from an EMBL/GenBank/DDBJ whole genome shotgun (WGS) entry which is preliminary data.</text>
</comment>
<dbReference type="OrthoDB" id="5196042at2"/>
<sequence length="95" mass="10563">MTRIIARGSVVSFKCPGCGWTHMLNTGPGRPCWTFNGDLDRPTLSPSINHRQEFTAADRPARVCHSFVEEGRIRFLPDSTHQLAGQTVDLPEIEA</sequence>
<evidence type="ECO:0000313" key="2">
    <source>
        <dbReference type="Proteomes" id="UP000030960"/>
    </source>
</evidence>
<proteinExistence type="predicted"/>
<dbReference type="GO" id="GO:0004497">
    <property type="term" value="F:monooxygenase activity"/>
    <property type="evidence" value="ECO:0007669"/>
    <property type="project" value="UniProtKB-KW"/>
</dbReference>
<accession>A0A0B3RR77</accession>
<evidence type="ECO:0000313" key="1">
    <source>
        <dbReference type="EMBL" id="KHQ50397.1"/>
    </source>
</evidence>
<dbReference type="Proteomes" id="UP000030960">
    <property type="component" value="Unassembled WGS sequence"/>
</dbReference>
<keyword evidence="1" id="KW-0503">Monooxygenase</keyword>
<dbReference type="InterPro" id="IPR045384">
    <property type="entry name" value="DUF6527"/>
</dbReference>
<organism evidence="1 2">
    <name type="scientific">Mameliella alba</name>
    <dbReference type="NCBI Taxonomy" id="561184"/>
    <lineage>
        <taxon>Bacteria</taxon>
        <taxon>Pseudomonadati</taxon>
        <taxon>Pseudomonadota</taxon>
        <taxon>Alphaproteobacteria</taxon>
        <taxon>Rhodobacterales</taxon>
        <taxon>Roseobacteraceae</taxon>
        <taxon>Mameliella</taxon>
    </lineage>
</organism>
<name>A0A0B3RR77_9RHOB</name>
<dbReference type="Pfam" id="PF20137">
    <property type="entry name" value="BubE"/>
    <property type="match status" value="1"/>
</dbReference>
<keyword evidence="1" id="KW-0560">Oxidoreductase</keyword>
<dbReference type="EMBL" id="JSUQ01000027">
    <property type="protein sequence ID" value="KHQ50397.1"/>
    <property type="molecule type" value="Genomic_DNA"/>
</dbReference>
<dbReference type="AlphaFoldDB" id="A0A0B3RR77"/>
<gene>
    <name evidence="1" type="ORF">OA50_05072</name>
</gene>
<reference evidence="1 2" key="1">
    <citation type="submission" date="2014-10" db="EMBL/GenBank/DDBJ databases">
        <title>Genome sequence of Ponticoccus sp. strain UMTAT08 isolated from clonal culture of toxic dinoflagellate Alexandrium tamiyavanichii.</title>
        <authorList>
            <person name="Gan H.Y."/>
            <person name="Muhd D.-D."/>
            <person name="Mohd Noor M.E."/>
            <person name="Yeong Y.S."/>
            <person name="Usup G."/>
        </authorList>
    </citation>
    <scope>NUCLEOTIDE SEQUENCE [LARGE SCALE GENOMIC DNA]</scope>
    <source>
        <strain evidence="1 2">UMTAT08</strain>
    </source>
</reference>
<dbReference type="RefSeq" id="WP_043146263.1">
    <property type="nucleotide sequence ID" value="NZ_JSUQ01000027.1"/>
</dbReference>
<keyword evidence="2" id="KW-1185">Reference proteome</keyword>
<protein>
    <submittedName>
        <fullName evidence="1">Ammonia monooxygenase</fullName>
    </submittedName>
</protein>